<evidence type="ECO:0000313" key="3">
    <source>
        <dbReference type="Proteomes" id="UP000243950"/>
    </source>
</evidence>
<sequence length="385" mass="44320">MKLTKILTASLAGSLSTASWATDPQHIDLAGFEFTPTLNVGESYDSNYRGLNKARSSWVTSINPKFLLSAETRNTGYQLEYEIDDQNYHSDDKASHTDQHLRFRSIMEFNSRNRLRWNLGYHRVEETTDVRDPDRDENDKYDRGVAGAVYTYGTQTGLNQIDFGVNYESIRYRNSGGLNDDQDRDSTTLNSVWYHRLGGSTRSLVEVRHTINQYVLSESDRDSTDDALLFGATWDATAKTSGTVRLGAQRKNFDSSSREDYTSPMWEVGLKWEPRTYSIVKLDTRRSFDEGEDGASTVQDTTTRLGWEHEWSAFIRSDLFYRYSVRDYKATDRKDDRTGYGLELTYSPLRWADVSLGYRHTDNDSSVREKSYDRDIYQLSLSLSL</sequence>
<dbReference type="InterPro" id="IPR018759">
    <property type="entry name" value="BBP2_2"/>
</dbReference>
<dbReference type="RefSeq" id="WP_093503006.1">
    <property type="nucleotide sequence ID" value="NZ_BSSG01000004.1"/>
</dbReference>
<proteinExistence type="predicted"/>
<dbReference type="EMBL" id="FOMO01000003">
    <property type="protein sequence ID" value="SFD68886.1"/>
    <property type="molecule type" value="Genomic_DNA"/>
</dbReference>
<accession>A0A1I1UDG8</accession>
<evidence type="ECO:0000313" key="2">
    <source>
        <dbReference type="EMBL" id="SFD68886.1"/>
    </source>
</evidence>
<protein>
    <recommendedName>
        <fullName evidence="4">Beta-barrel porin 2</fullName>
    </recommendedName>
</protein>
<keyword evidence="3" id="KW-1185">Reference proteome</keyword>
<gene>
    <name evidence="2" type="ORF">SAMN05216372_103270</name>
</gene>
<evidence type="ECO:0008006" key="4">
    <source>
        <dbReference type="Google" id="ProtNLM"/>
    </source>
</evidence>
<keyword evidence="1" id="KW-0732">Signal</keyword>
<reference evidence="3" key="1">
    <citation type="submission" date="2016-10" db="EMBL/GenBank/DDBJ databases">
        <authorList>
            <person name="Varghese N."/>
            <person name="Submissions S."/>
        </authorList>
    </citation>
    <scope>NUCLEOTIDE SEQUENCE [LARGE SCALE GENOMIC DNA]</scope>
    <source>
        <strain evidence="3">JCM 2783</strain>
    </source>
</reference>
<dbReference type="Pfam" id="PF10082">
    <property type="entry name" value="BBP2_2"/>
    <property type="match status" value="1"/>
</dbReference>
<name>A0A1I1UDG8_PSEOC</name>
<evidence type="ECO:0000256" key="1">
    <source>
        <dbReference type="SAM" id="SignalP"/>
    </source>
</evidence>
<dbReference type="Proteomes" id="UP000243950">
    <property type="component" value="Unassembled WGS sequence"/>
</dbReference>
<feature type="signal peptide" evidence="1">
    <location>
        <begin position="1"/>
        <end position="21"/>
    </location>
</feature>
<dbReference type="AlphaFoldDB" id="A0A1I1UDG8"/>
<feature type="chain" id="PRO_5017465890" description="Beta-barrel porin 2" evidence="1">
    <location>
        <begin position="22"/>
        <end position="385"/>
    </location>
</feature>
<organism evidence="2 3">
    <name type="scientific">Pseudomonas straminea</name>
    <dbReference type="NCBI Taxonomy" id="47882"/>
    <lineage>
        <taxon>Bacteria</taxon>
        <taxon>Pseudomonadati</taxon>
        <taxon>Pseudomonadota</taxon>
        <taxon>Gammaproteobacteria</taxon>
        <taxon>Pseudomonadales</taxon>
        <taxon>Pseudomonadaceae</taxon>
        <taxon>Phytopseudomonas</taxon>
    </lineage>
</organism>